<dbReference type="PANTHER" id="PTHR43424:SF1">
    <property type="entry name" value="LOCUS PUTATIVE PROTEIN 1-RELATED"/>
    <property type="match status" value="1"/>
</dbReference>
<dbReference type="CDD" id="cd13128">
    <property type="entry name" value="MATE_Wzx_like"/>
    <property type="match status" value="1"/>
</dbReference>
<feature type="transmembrane region" description="Helical" evidence="5">
    <location>
        <begin position="146"/>
        <end position="164"/>
    </location>
</feature>
<feature type="transmembrane region" description="Helical" evidence="5">
    <location>
        <begin position="443"/>
        <end position="464"/>
    </location>
</feature>
<dbReference type="PANTHER" id="PTHR43424">
    <property type="entry name" value="LOCUS PUTATIVE PROTEIN 1-RELATED"/>
    <property type="match status" value="1"/>
</dbReference>
<evidence type="ECO:0000313" key="6">
    <source>
        <dbReference type="EMBL" id="KAF0135314.1"/>
    </source>
</evidence>
<proteinExistence type="predicted"/>
<feature type="transmembrane region" description="Helical" evidence="5">
    <location>
        <begin position="322"/>
        <end position="344"/>
    </location>
</feature>
<dbReference type="GO" id="GO:0016020">
    <property type="term" value="C:membrane"/>
    <property type="evidence" value="ECO:0007669"/>
    <property type="project" value="UniProtKB-SubCell"/>
</dbReference>
<protein>
    <submittedName>
        <fullName evidence="6">Polysaccharide biosynthesis protein</fullName>
    </submittedName>
</protein>
<evidence type="ECO:0000256" key="2">
    <source>
        <dbReference type="ARBA" id="ARBA00022692"/>
    </source>
</evidence>
<feature type="transmembrane region" description="Helical" evidence="5">
    <location>
        <begin position="170"/>
        <end position="194"/>
    </location>
</feature>
<sequence length="489" mass="55981">MNVIRRTAKNISSYVLAQIIGYLANFIFFIYTARYLGAGDFGVLFFAIAFSDIFSIFLDLGFKRLMIREIARDRMLLPKYFNNIATSKIGISVFIYCLIITVINILGYPIRSKIIVYIIALAMIFRAFSEVVFAAFQTFEKMEYEAVGLIIKAFLLLIGGLVIIRMDLNVFGFALLYLFLYAAIFIYSFVLYILQFKRFQFQFDWEFIKMSFFQALPFGLIGVFDLIYHWIDTVMLSIMKGDMTVGWYNVPSRLIVATLLIPTAFNLAIFPLMSKYFMESEKKLSFVFEKYFKYLAIIGAAIGISITLLADKIIPLLFGTEYLPSVIALKILIWSAVLVYINSASVQLLISINKQLLLTKIAGFAVILNILLNFILIPKYSYLGACGVAVLSQLFLSVSVFYYASKTKYKIQENIILKTLLPVCLAGFLMGAMVLYFKRFASIWLMIFPGLVIYLLALFLFKVIKQNDLAVFKSIFKEKTIEQETRLLL</sequence>
<evidence type="ECO:0000256" key="4">
    <source>
        <dbReference type="ARBA" id="ARBA00023136"/>
    </source>
</evidence>
<feature type="transmembrane region" description="Helical" evidence="5">
    <location>
        <begin position="215"/>
        <end position="231"/>
    </location>
</feature>
<dbReference type="InterPro" id="IPR002797">
    <property type="entry name" value="Polysacc_synth"/>
</dbReference>
<comment type="subcellular location">
    <subcellularLocation>
        <location evidence="1">Membrane</location>
        <topology evidence="1">Multi-pass membrane protein</topology>
    </subcellularLocation>
</comment>
<accession>A0A833NZ97</accession>
<dbReference type="InterPro" id="IPR052556">
    <property type="entry name" value="PolySynth_Transporter"/>
</dbReference>
<evidence type="ECO:0000313" key="7">
    <source>
        <dbReference type="Proteomes" id="UP000488506"/>
    </source>
</evidence>
<dbReference type="AlphaFoldDB" id="A0A833NZ97"/>
<comment type="caution">
    <text evidence="6">The sequence shown here is derived from an EMBL/GenBank/DDBJ whole genome shotgun (WGS) entry which is preliminary data.</text>
</comment>
<evidence type="ECO:0000256" key="3">
    <source>
        <dbReference type="ARBA" id="ARBA00022989"/>
    </source>
</evidence>
<dbReference type="Pfam" id="PF01943">
    <property type="entry name" value="Polysacc_synt"/>
    <property type="match status" value="1"/>
</dbReference>
<reference evidence="6 7" key="1">
    <citation type="submission" date="2019-12" db="EMBL/GenBank/DDBJ databases">
        <authorList>
            <person name="Wolfe R."/>
            <person name="Danczak R."/>
            <person name="Wilkins M."/>
        </authorList>
    </citation>
    <scope>NUCLEOTIDE SEQUENCE [LARGE SCALE GENOMIC DNA]</scope>
    <source>
        <strain evidence="6">X2_MaxBin.013</strain>
    </source>
</reference>
<feature type="transmembrane region" description="Helical" evidence="5">
    <location>
        <begin position="114"/>
        <end position="134"/>
    </location>
</feature>
<name>A0A833NZ97_UNCSA</name>
<organism evidence="6 7">
    <name type="scientific">Candidatus Saganbacteria bacterium</name>
    <dbReference type="NCBI Taxonomy" id="2575572"/>
    <lineage>
        <taxon>Bacteria</taxon>
        <taxon>Bacillati</taxon>
        <taxon>Saganbacteria</taxon>
    </lineage>
</organism>
<gene>
    <name evidence="6" type="ORF">FD145_140</name>
</gene>
<keyword evidence="2 5" id="KW-0812">Transmembrane</keyword>
<feature type="transmembrane region" description="Helical" evidence="5">
    <location>
        <begin position="12"/>
        <end position="31"/>
    </location>
</feature>
<feature type="transmembrane region" description="Helical" evidence="5">
    <location>
        <begin position="415"/>
        <end position="437"/>
    </location>
</feature>
<dbReference type="EMBL" id="WPAF01000001">
    <property type="protein sequence ID" value="KAF0135314.1"/>
    <property type="molecule type" value="Genomic_DNA"/>
</dbReference>
<feature type="transmembrane region" description="Helical" evidence="5">
    <location>
        <begin position="251"/>
        <end position="270"/>
    </location>
</feature>
<feature type="transmembrane region" description="Helical" evidence="5">
    <location>
        <begin position="291"/>
        <end position="310"/>
    </location>
</feature>
<feature type="transmembrane region" description="Helical" evidence="5">
    <location>
        <begin position="382"/>
        <end position="403"/>
    </location>
</feature>
<keyword evidence="4 5" id="KW-0472">Membrane</keyword>
<evidence type="ECO:0000256" key="1">
    <source>
        <dbReference type="ARBA" id="ARBA00004141"/>
    </source>
</evidence>
<feature type="transmembrane region" description="Helical" evidence="5">
    <location>
        <begin position="43"/>
        <end position="62"/>
    </location>
</feature>
<feature type="transmembrane region" description="Helical" evidence="5">
    <location>
        <begin position="356"/>
        <end position="376"/>
    </location>
</feature>
<evidence type="ECO:0000256" key="5">
    <source>
        <dbReference type="SAM" id="Phobius"/>
    </source>
</evidence>
<dbReference type="Proteomes" id="UP000488506">
    <property type="component" value="Unassembled WGS sequence"/>
</dbReference>
<keyword evidence="3 5" id="KW-1133">Transmembrane helix</keyword>
<feature type="transmembrane region" description="Helical" evidence="5">
    <location>
        <begin position="83"/>
        <end position="108"/>
    </location>
</feature>